<protein>
    <submittedName>
        <fullName evidence="2">Transcriptional regulator PadR family protein</fullName>
    </submittedName>
</protein>
<name>G0EES5_PYRF1</name>
<evidence type="ECO:0000259" key="1">
    <source>
        <dbReference type="Pfam" id="PF14947"/>
    </source>
</evidence>
<evidence type="ECO:0000313" key="2">
    <source>
        <dbReference type="EMBL" id="AEM38897.1"/>
    </source>
</evidence>
<organism evidence="2 3">
    <name type="scientific">Pyrolobus fumarii (strain DSM 11204 / 1A)</name>
    <dbReference type="NCBI Taxonomy" id="694429"/>
    <lineage>
        <taxon>Archaea</taxon>
        <taxon>Thermoproteota</taxon>
        <taxon>Thermoprotei</taxon>
        <taxon>Desulfurococcales</taxon>
        <taxon>Pyrodictiaceae</taxon>
        <taxon>Pyrolobus</taxon>
    </lineage>
</organism>
<dbReference type="InterPro" id="IPR036390">
    <property type="entry name" value="WH_DNA-bd_sf"/>
</dbReference>
<dbReference type="KEGG" id="pfm:Pyrfu_1029"/>
<dbReference type="OrthoDB" id="21320at2157"/>
<gene>
    <name evidence="2" type="ordered locus">Pyrfu_1029</name>
</gene>
<dbReference type="Proteomes" id="UP000001037">
    <property type="component" value="Chromosome"/>
</dbReference>
<proteinExistence type="predicted"/>
<dbReference type="InterPro" id="IPR036388">
    <property type="entry name" value="WH-like_DNA-bd_sf"/>
</dbReference>
<keyword evidence="3" id="KW-1185">Reference proteome</keyword>
<evidence type="ECO:0000313" key="3">
    <source>
        <dbReference type="Proteomes" id="UP000001037"/>
    </source>
</evidence>
<sequence length="92" mass="10659">MRRRYRSQAGIIHDILLVLSREGPINSTRLAQLANLPYDRLRELLDRLVAEGLVETVEEGDRKLYRITPQGLDALRKLQAAKEVLERLGYKF</sequence>
<dbReference type="Pfam" id="PF14947">
    <property type="entry name" value="HTH_45"/>
    <property type="match status" value="1"/>
</dbReference>
<dbReference type="Gene3D" id="1.10.10.10">
    <property type="entry name" value="Winged helix-like DNA-binding domain superfamily/Winged helix DNA-binding domain"/>
    <property type="match status" value="1"/>
</dbReference>
<feature type="domain" description="ArnR1-like winged helix-turn-helix" evidence="1">
    <location>
        <begin position="6"/>
        <end position="84"/>
    </location>
</feature>
<dbReference type="eggNOG" id="arCOG01055">
    <property type="taxonomic scope" value="Archaea"/>
</dbReference>
<dbReference type="InterPro" id="IPR038723">
    <property type="entry name" value="ArnR1-like_HTH"/>
</dbReference>
<dbReference type="GeneID" id="11139505"/>
<dbReference type="STRING" id="694429.Pyrfu_1029"/>
<dbReference type="InParanoid" id="G0EES5"/>
<dbReference type="RefSeq" id="WP_014026574.1">
    <property type="nucleotide sequence ID" value="NC_015931.1"/>
</dbReference>
<dbReference type="SUPFAM" id="SSF46785">
    <property type="entry name" value="Winged helix' DNA-binding domain"/>
    <property type="match status" value="1"/>
</dbReference>
<dbReference type="HOGENOM" id="CLU_159725_1_0_2"/>
<dbReference type="EMBL" id="CP002838">
    <property type="protein sequence ID" value="AEM38897.1"/>
    <property type="molecule type" value="Genomic_DNA"/>
</dbReference>
<dbReference type="AlphaFoldDB" id="G0EES5"/>
<accession>G0EES5</accession>
<reference evidence="2 3" key="1">
    <citation type="journal article" date="2011" name="Stand. Genomic Sci.">
        <title>Complete genome sequence of the hyperthermophilic chemolithoautotroph Pyrolobus fumarii type strain (1A).</title>
        <authorList>
            <person name="Anderson I."/>
            <person name="Goker M."/>
            <person name="Nolan M."/>
            <person name="Lucas S."/>
            <person name="Hammon N."/>
            <person name="Deshpande S."/>
            <person name="Cheng J.F."/>
            <person name="Tapia R."/>
            <person name="Han C."/>
            <person name="Goodwin L."/>
            <person name="Pitluck S."/>
            <person name="Huntemann M."/>
            <person name="Liolios K."/>
            <person name="Ivanova N."/>
            <person name="Pagani I."/>
            <person name="Mavromatis K."/>
            <person name="Ovchinikova G."/>
            <person name="Pati A."/>
            <person name="Chen A."/>
            <person name="Palaniappan K."/>
            <person name="Land M."/>
            <person name="Hauser L."/>
            <person name="Brambilla E.M."/>
            <person name="Huber H."/>
            <person name="Yasawong M."/>
            <person name="Rohde M."/>
            <person name="Spring S."/>
            <person name="Abt B."/>
            <person name="Sikorski J."/>
            <person name="Wirth R."/>
            <person name="Detter J.C."/>
            <person name="Woyke T."/>
            <person name="Bristow J."/>
            <person name="Eisen J.A."/>
            <person name="Markowitz V."/>
            <person name="Hugenholtz P."/>
            <person name="Kyrpides N.C."/>
            <person name="Klenk H.P."/>
            <person name="Lapidus A."/>
        </authorList>
    </citation>
    <scope>NUCLEOTIDE SEQUENCE [LARGE SCALE GENOMIC DNA]</scope>
    <source>
        <strain evidence="3">DSM 11204 / 1A</strain>
    </source>
</reference>